<evidence type="ECO:0000256" key="1">
    <source>
        <dbReference type="SAM" id="MobiDB-lite"/>
    </source>
</evidence>
<accession>A0AB34FC87</accession>
<evidence type="ECO:0000313" key="4">
    <source>
        <dbReference type="Proteomes" id="UP001163105"/>
    </source>
</evidence>
<proteinExistence type="predicted"/>
<feature type="domain" description="JmjC" evidence="2">
    <location>
        <begin position="570"/>
        <end position="724"/>
    </location>
</feature>
<comment type="caution">
    <text evidence="3">The sequence shown here is derived from an EMBL/GenBank/DDBJ whole genome shotgun (WGS) entry which is preliminary data.</text>
</comment>
<reference evidence="3" key="1">
    <citation type="submission" date="2023-01" db="EMBL/GenBank/DDBJ databases">
        <title>The growth and conidiation of Purpureocillium lavendulum are regulated by nitrogen source and histone H3K14 acetylation.</title>
        <authorList>
            <person name="Tang P."/>
            <person name="Han J."/>
            <person name="Zhang C."/>
            <person name="Tang P."/>
            <person name="Qi F."/>
            <person name="Zhang K."/>
            <person name="Liang L."/>
        </authorList>
    </citation>
    <scope>NUCLEOTIDE SEQUENCE</scope>
    <source>
        <strain evidence="3">YMF1.00683</strain>
    </source>
</reference>
<dbReference type="EMBL" id="JAQHRD010000021">
    <property type="protein sequence ID" value="KAJ6436490.1"/>
    <property type="molecule type" value="Genomic_DNA"/>
</dbReference>
<feature type="compositionally biased region" description="Polar residues" evidence="1">
    <location>
        <begin position="264"/>
        <end position="274"/>
    </location>
</feature>
<sequence length="784" mass="87810">MESNFDPEALPLDRAAEVDQFRQAIRACDSDEEKYDLCRDQRDRLLLARNELHFEIAAYESVMFVECAVYKACKENMGHPRGDEPEWQEFIVAADDGSRRLAALKTVARCWGWDKVRHYGWPARGDRYNDSLRSVAKAVENWAEFTIKANQLLLRYFHLSATSRRRTLPDSADPLQHTVLQNAKKWSHGDSFVMDNDPDKVPLPLKKLSNRDLPSGFGFDRNGLMVREKHAARNPDFDTNINETLDQVSGIAGEDTERLHDVASSLTSPTGTTNASSPSQPSAASGEQGDISSRDEAAASWRAVAASGPANEAEPRVDGGDDSGSAANGVAGPGRMLRSPVKPTSTYTEPVESKSKPNSGLVLDEHNKEKRRASLPDITANLKRPRLDELVSPAPTTSQGGRPQHDPIRDEDYRKQVLAELKLGRSKPNSLKRGKPELSHGEATNQLVYEILRRSRPPATDESDNPEAHFWTGDQAAVGVDLGSVHIPLITKDQQRFRWRDGRPVVQLFRRMEDLDRRVAVQIPSLSSEKDSFQSRCLRDVEKRFLDGQPTDDPWNLLDLGSPLPPSVLPSFLEGENCQLLPRVRDAVLMGSRAERAVAPPEDWNLWRDVLEWVLLSQGGHMTAPHMDGHGFSTWITVQEGRVGFGWLSRPTVQERLEWTSNPDSYTGGNWRYAILPPGWTVFFPSGTIHFVFRIRSEQTLGLGGHILQWTSIRSWLEVVADQMRNPRTTNEDMGPSAKKYINIVLELIAKKVKNGRLEDIGGQVELTEIVALVKDSLQRLLSE</sequence>
<dbReference type="Gene3D" id="2.60.120.650">
    <property type="entry name" value="Cupin"/>
    <property type="match status" value="1"/>
</dbReference>
<dbReference type="InterPro" id="IPR003347">
    <property type="entry name" value="JmjC_dom"/>
</dbReference>
<feature type="compositionally biased region" description="Low complexity" evidence="1">
    <location>
        <begin position="298"/>
        <end position="310"/>
    </location>
</feature>
<feature type="compositionally biased region" description="Low complexity" evidence="1">
    <location>
        <begin position="275"/>
        <end position="285"/>
    </location>
</feature>
<name>A0AB34FC87_9HYPO</name>
<dbReference type="Proteomes" id="UP001163105">
    <property type="component" value="Unassembled WGS sequence"/>
</dbReference>
<protein>
    <submittedName>
        <fullName evidence="3">BCS1 protein</fullName>
    </submittedName>
</protein>
<evidence type="ECO:0000259" key="2">
    <source>
        <dbReference type="PROSITE" id="PS51184"/>
    </source>
</evidence>
<dbReference type="AlphaFoldDB" id="A0AB34FC87"/>
<organism evidence="3 4">
    <name type="scientific">Purpureocillium lavendulum</name>
    <dbReference type="NCBI Taxonomy" id="1247861"/>
    <lineage>
        <taxon>Eukaryota</taxon>
        <taxon>Fungi</taxon>
        <taxon>Dikarya</taxon>
        <taxon>Ascomycota</taxon>
        <taxon>Pezizomycotina</taxon>
        <taxon>Sordariomycetes</taxon>
        <taxon>Hypocreomycetidae</taxon>
        <taxon>Hypocreales</taxon>
        <taxon>Ophiocordycipitaceae</taxon>
        <taxon>Purpureocillium</taxon>
    </lineage>
</organism>
<gene>
    <name evidence="3" type="ORF">O9K51_10972</name>
</gene>
<feature type="region of interest" description="Disordered" evidence="1">
    <location>
        <begin position="264"/>
        <end position="410"/>
    </location>
</feature>
<evidence type="ECO:0000313" key="3">
    <source>
        <dbReference type="EMBL" id="KAJ6436490.1"/>
    </source>
</evidence>
<dbReference type="SUPFAM" id="SSF51197">
    <property type="entry name" value="Clavaminate synthase-like"/>
    <property type="match status" value="1"/>
</dbReference>
<feature type="compositionally biased region" description="Basic and acidic residues" evidence="1">
    <location>
        <begin position="363"/>
        <end position="374"/>
    </location>
</feature>
<keyword evidence="4" id="KW-1185">Reference proteome</keyword>
<dbReference type="PROSITE" id="PS51184">
    <property type="entry name" value="JMJC"/>
    <property type="match status" value="1"/>
</dbReference>